<comment type="caution">
    <text evidence="2">The sequence shown here is derived from an EMBL/GenBank/DDBJ whole genome shotgun (WGS) entry which is preliminary data.</text>
</comment>
<protein>
    <submittedName>
        <fullName evidence="2">Uncharacterized protein</fullName>
    </submittedName>
</protein>
<gene>
    <name evidence="2" type="ORF">PLEPLA_LOCUS35727</name>
</gene>
<evidence type="ECO:0000256" key="1">
    <source>
        <dbReference type="SAM" id="MobiDB-lite"/>
    </source>
</evidence>
<name>A0A9N7Z334_PLEPL</name>
<feature type="compositionally biased region" description="Pro residues" evidence="1">
    <location>
        <begin position="87"/>
        <end position="96"/>
    </location>
</feature>
<accession>A0A9N7Z334</accession>
<organism evidence="2 3">
    <name type="scientific">Pleuronectes platessa</name>
    <name type="common">European plaice</name>
    <dbReference type="NCBI Taxonomy" id="8262"/>
    <lineage>
        <taxon>Eukaryota</taxon>
        <taxon>Metazoa</taxon>
        <taxon>Chordata</taxon>
        <taxon>Craniata</taxon>
        <taxon>Vertebrata</taxon>
        <taxon>Euteleostomi</taxon>
        <taxon>Actinopterygii</taxon>
        <taxon>Neopterygii</taxon>
        <taxon>Teleostei</taxon>
        <taxon>Neoteleostei</taxon>
        <taxon>Acanthomorphata</taxon>
        <taxon>Carangaria</taxon>
        <taxon>Pleuronectiformes</taxon>
        <taxon>Pleuronectoidei</taxon>
        <taxon>Pleuronectidae</taxon>
        <taxon>Pleuronectes</taxon>
    </lineage>
</organism>
<dbReference type="AlphaFoldDB" id="A0A9N7Z334"/>
<proteinExistence type="predicted"/>
<keyword evidence="3" id="KW-1185">Reference proteome</keyword>
<evidence type="ECO:0000313" key="2">
    <source>
        <dbReference type="EMBL" id="CAB1448064.1"/>
    </source>
</evidence>
<feature type="region of interest" description="Disordered" evidence="1">
    <location>
        <begin position="83"/>
        <end position="158"/>
    </location>
</feature>
<feature type="compositionally biased region" description="Polar residues" evidence="1">
    <location>
        <begin position="118"/>
        <end position="128"/>
    </location>
</feature>
<evidence type="ECO:0000313" key="3">
    <source>
        <dbReference type="Proteomes" id="UP001153269"/>
    </source>
</evidence>
<dbReference type="Proteomes" id="UP001153269">
    <property type="component" value="Unassembled WGS sequence"/>
</dbReference>
<dbReference type="EMBL" id="CADEAL010003964">
    <property type="protein sequence ID" value="CAB1448064.1"/>
    <property type="molecule type" value="Genomic_DNA"/>
</dbReference>
<sequence>MLPRNQSASNVLTEPALFIHVRLVAIAAPAHSLFIDSQPNMEKRSSTSSSMCTILSLQHTPCSRAMIAPTGNVGLRAMAIKMECGPLGPPQGPPGPAESAPGAPDSTRPAVPEIPAQQPEQRGSSPSLRNPEHVATTEPTRSSAIRPTDRGAWQQKKT</sequence>
<reference evidence="2" key="1">
    <citation type="submission" date="2020-03" db="EMBL/GenBank/DDBJ databases">
        <authorList>
            <person name="Weist P."/>
        </authorList>
    </citation>
    <scope>NUCLEOTIDE SEQUENCE</scope>
</reference>